<reference evidence="1" key="4">
    <citation type="submission" date="2019-03" db="UniProtKB">
        <authorList>
            <consortium name="EnsemblPlants"/>
        </authorList>
    </citation>
    <scope>IDENTIFICATION</scope>
</reference>
<name>A0A452ZME7_AEGTS</name>
<dbReference type="Proteomes" id="UP000015105">
    <property type="component" value="Chromosome 1D"/>
</dbReference>
<dbReference type="Gramene" id="AET1Gv20838400.2">
    <property type="protein sequence ID" value="AET1Gv20838400.2"/>
    <property type="gene ID" value="AET1Gv20838400"/>
</dbReference>
<keyword evidence="2" id="KW-1185">Reference proteome</keyword>
<reference evidence="2" key="1">
    <citation type="journal article" date="2014" name="Science">
        <title>Ancient hybridizations among the ancestral genomes of bread wheat.</title>
        <authorList>
            <consortium name="International Wheat Genome Sequencing Consortium,"/>
            <person name="Marcussen T."/>
            <person name="Sandve S.R."/>
            <person name="Heier L."/>
            <person name="Spannagl M."/>
            <person name="Pfeifer M."/>
            <person name="Jakobsen K.S."/>
            <person name="Wulff B.B."/>
            <person name="Steuernagel B."/>
            <person name="Mayer K.F."/>
            <person name="Olsen O.A."/>
        </authorList>
    </citation>
    <scope>NUCLEOTIDE SEQUENCE [LARGE SCALE GENOMIC DNA]</scope>
    <source>
        <strain evidence="2">cv. AL8/78</strain>
    </source>
</reference>
<evidence type="ECO:0000313" key="1">
    <source>
        <dbReference type="EnsemblPlants" id="AET1Gv20838400.2"/>
    </source>
</evidence>
<dbReference type="EnsemblPlants" id="AET1Gv20838400.2">
    <property type="protein sequence ID" value="AET1Gv20838400.2"/>
    <property type="gene ID" value="AET1Gv20838400"/>
</dbReference>
<sequence>DDFKGVTMSWSTMAEEKTTWRASGRCCRLRFHERHRQLVVDEYLPYVRRAGHEVTFRNRPCGLYSNKKELS</sequence>
<accession>A0A452ZME7</accession>
<organism evidence="1 2">
    <name type="scientific">Aegilops tauschii subsp. strangulata</name>
    <name type="common">Goatgrass</name>
    <dbReference type="NCBI Taxonomy" id="200361"/>
    <lineage>
        <taxon>Eukaryota</taxon>
        <taxon>Viridiplantae</taxon>
        <taxon>Streptophyta</taxon>
        <taxon>Embryophyta</taxon>
        <taxon>Tracheophyta</taxon>
        <taxon>Spermatophyta</taxon>
        <taxon>Magnoliopsida</taxon>
        <taxon>Liliopsida</taxon>
        <taxon>Poales</taxon>
        <taxon>Poaceae</taxon>
        <taxon>BOP clade</taxon>
        <taxon>Pooideae</taxon>
        <taxon>Triticodae</taxon>
        <taxon>Triticeae</taxon>
        <taxon>Triticinae</taxon>
        <taxon>Aegilops</taxon>
    </lineage>
</organism>
<protein>
    <submittedName>
        <fullName evidence="1">Uncharacterized protein</fullName>
    </submittedName>
</protein>
<reference evidence="2" key="2">
    <citation type="journal article" date="2017" name="Nat. Plants">
        <title>The Aegilops tauschii genome reveals multiple impacts of transposons.</title>
        <authorList>
            <person name="Zhao G."/>
            <person name="Zou C."/>
            <person name="Li K."/>
            <person name="Wang K."/>
            <person name="Li T."/>
            <person name="Gao L."/>
            <person name="Zhang X."/>
            <person name="Wang H."/>
            <person name="Yang Z."/>
            <person name="Liu X."/>
            <person name="Jiang W."/>
            <person name="Mao L."/>
            <person name="Kong X."/>
            <person name="Jiao Y."/>
            <person name="Jia J."/>
        </authorList>
    </citation>
    <scope>NUCLEOTIDE SEQUENCE [LARGE SCALE GENOMIC DNA]</scope>
    <source>
        <strain evidence="2">cv. AL8/78</strain>
    </source>
</reference>
<dbReference type="AlphaFoldDB" id="A0A452ZME7"/>
<reference evidence="1" key="5">
    <citation type="journal article" date="2021" name="G3 (Bethesda)">
        <title>Aegilops tauschii genome assembly Aet v5.0 features greater sequence contiguity and improved annotation.</title>
        <authorList>
            <person name="Wang L."/>
            <person name="Zhu T."/>
            <person name="Rodriguez J.C."/>
            <person name="Deal K.R."/>
            <person name="Dubcovsky J."/>
            <person name="McGuire P.E."/>
            <person name="Lux T."/>
            <person name="Spannagl M."/>
            <person name="Mayer K.F.X."/>
            <person name="Baldrich P."/>
            <person name="Meyers B.C."/>
            <person name="Huo N."/>
            <person name="Gu Y.Q."/>
            <person name="Zhou H."/>
            <person name="Devos K.M."/>
            <person name="Bennetzen J.L."/>
            <person name="Unver T."/>
            <person name="Budak H."/>
            <person name="Gulick P.J."/>
            <person name="Galiba G."/>
            <person name="Kalapos B."/>
            <person name="Nelson D.R."/>
            <person name="Li P."/>
            <person name="You F.M."/>
            <person name="Luo M.C."/>
            <person name="Dvorak J."/>
        </authorList>
    </citation>
    <scope>NUCLEOTIDE SEQUENCE [LARGE SCALE GENOMIC DNA]</scope>
    <source>
        <strain evidence="1">cv. AL8/78</strain>
    </source>
</reference>
<proteinExistence type="predicted"/>
<evidence type="ECO:0000313" key="2">
    <source>
        <dbReference type="Proteomes" id="UP000015105"/>
    </source>
</evidence>
<reference evidence="1" key="3">
    <citation type="journal article" date="2017" name="Nature">
        <title>Genome sequence of the progenitor of the wheat D genome Aegilops tauschii.</title>
        <authorList>
            <person name="Luo M.C."/>
            <person name="Gu Y.Q."/>
            <person name="Puiu D."/>
            <person name="Wang H."/>
            <person name="Twardziok S.O."/>
            <person name="Deal K.R."/>
            <person name="Huo N."/>
            <person name="Zhu T."/>
            <person name="Wang L."/>
            <person name="Wang Y."/>
            <person name="McGuire P.E."/>
            <person name="Liu S."/>
            <person name="Long H."/>
            <person name="Ramasamy R.K."/>
            <person name="Rodriguez J.C."/>
            <person name="Van S.L."/>
            <person name="Yuan L."/>
            <person name="Wang Z."/>
            <person name="Xia Z."/>
            <person name="Xiao L."/>
            <person name="Anderson O.D."/>
            <person name="Ouyang S."/>
            <person name="Liang Y."/>
            <person name="Zimin A.V."/>
            <person name="Pertea G."/>
            <person name="Qi P."/>
            <person name="Bennetzen J.L."/>
            <person name="Dai X."/>
            <person name="Dawson M.W."/>
            <person name="Muller H.G."/>
            <person name="Kugler K."/>
            <person name="Rivarola-Duarte L."/>
            <person name="Spannagl M."/>
            <person name="Mayer K.F.X."/>
            <person name="Lu F.H."/>
            <person name="Bevan M.W."/>
            <person name="Leroy P."/>
            <person name="Li P."/>
            <person name="You F.M."/>
            <person name="Sun Q."/>
            <person name="Liu Z."/>
            <person name="Lyons E."/>
            <person name="Wicker T."/>
            <person name="Salzberg S.L."/>
            <person name="Devos K.M."/>
            <person name="Dvorak J."/>
        </authorList>
    </citation>
    <scope>NUCLEOTIDE SEQUENCE [LARGE SCALE GENOMIC DNA]</scope>
    <source>
        <strain evidence="1">cv. AL8/78</strain>
    </source>
</reference>